<dbReference type="NCBIfam" id="NF047658">
    <property type="entry name" value="HYC_CC_PP"/>
    <property type="match status" value="1"/>
</dbReference>
<dbReference type="RefSeq" id="WP_245962998.1">
    <property type="nucleotide sequence ID" value="NZ_REFC01000016.1"/>
</dbReference>
<keyword evidence="2" id="KW-1185">Reference proteome</keyword>
<organism evidence="1 2">
    <name type="scientific">Ulvibacter antarcticus</name>
    <dbReference type="NCBI Taxonomy" id="442714"/>
    <lineage>
        <taxon>Bacteria</taxon>
        <taxon>Pseudomonadati</taxon>
        <taxon>Bacteroidota</taxon>
        <taxon>Flavobacteriia</taxon>
        <taxon>Flavobacteriales</taxon>
        <taxon>Flavobacteriaceae</taxon>
        <taxon>Ulvibacter</taxon>
    </lineage>
</organism>
<reference evidence="1 2" key="1">
    <citation type="submission" date="2018-10" db="EMBL/GenBank/DDBJ databases">
        <title>Genomic Encyclopedia of Archaeal and Bacterial Type Strains, Phase II (KMG-II): from individual species to whole genera.</title>
        <authorList>
            <person name="Goeker M."/>
        </authorList>
    </citation>
    <scope>NUCLEOTIDE SEQUENCE [LARGE SCALE GENOMIC DNA]</scope>
    <source>
        <strain evidence="1 2">DSM 23424</strain>
    </source>
</reference>
<dbReference type="Proteomes" id="UP000271339">
    <property type="component" value="Unassembled WGS sequence"/>
</dbReference>
<proteinExistence type="predicted"/>
<dbReference type="AlphaFoldDB" id="A0A3L9YBM7"/>
<gene>
    <name evidence="1" type="ORF">BXY75_3278</name>
</gene>
<dbReference type="InterPro" id="IPR058060">
    <property type="entry name" value="HYC_CC_PP"/>
</dbReference>
<comment type="caution">
    <text evidence="1">The sequence shown here is derived from an EMBL/GenBank/DDBJ whole genome shotgun (WGS) entry which is preliminary data.</text>
</comment>
<sequence>MSILGKAKVCKDKVQKKDSPTKQCTTLQEKDCCINKAIVKVGDDTFKRSNTILESETLVFVNTFLYTYINLFEGLGENVISFQTYRPPFLSTDIQVLQQTFLI</sequence>
<evidence type="ECO:0000313" key="2">
    <source>
        <dbReference type="Proteomes" id="UP000271339"/>
    </source>
</evidence>
<dbReference type="EMBL" id="REFC01000016">
    <property type="protein sequence ID" value="RMA56760.1"/>
    <property type="molecule type" value="Genomic_DNA"/>
</dbReference>
<evidence type="ECO:0000313" key="1">
    <source>
        <dbReference type="EMBL" id="RMA56760.1"/>
    </source>
</evidence>
<accession>A0A3L9YBM7</accession>
<protein>
    <submittedName>
        <fullName evidence="1">Uncharacterized protein</fullName>
    </submittedName>
</protein>
<name>A0A3L9YBM7_9FLAO</name>